<evidence type="ECO:0000313" key="17">
    <source>
        <dbReference type="EMBL" id="CAB5002176.1"/>
    </source>
</evidence>
<proteinExistence type="inferred from homology"/>
<gene>
    <name evidence="9" type="ORF">UFOPK1773_00251</name>
    <name evidence="10" type="ORF">UFOPK2288_00085</name>
    <name evidence="11" type="ORF">UFOPK2589_00216</name>
    <name evidence="12" type="ORF">UFOPK2931_00512</name>
    <name evidence="13" type="ORF">UFOPK3056_00134</name>
    <name evidence="14" type="ORF">UFOPK3287_00717</name>
    <name evidence="15" type="ORF">UFOPK3558_00020</name>
    <name evidence="16" type="ORF">UFOPK3916_00131</name>
    <name evidence="17" type="ORF">UFOPK4074_00076</name>
    <name evidence="18" type="ORF">UFOPK4372_00359</name>
</gene>
<evidence type="ECO:0000313" key="11">
    <source>
        <dbReference type="EMBL" id="CAB4690223.1"/>
    </source>
</evidence>
<accession>A0A6J7F4C2</accession>
<dbReference type="InterPro" id="IPR011766">
    <property type="entry name" value="TPP_enzyme_TPP-bd"/>
</dbReference>
<evidence type="ECO:0000313" key="14">
    <source>
        <dbReference type="EMBL" id="CAB4850176.1"/>
    </source>
</evidence>
<evidence type="ECO:0000313" key="9">
    <source>
        <dbReference type="EMBL" id="CAB4582421.1"/>
    </source>
</evidence>
<evidence type="ECO:0000256" key="1">
    <source>
        <dbReference type="ARBA" id="ARBA00022679"/>
    </source>
</evidence>
<evidence type="ECO:0000259" key="8">
    <source>
        <dbReference type="Pfam" id="PF16582"/>
    </source>
</evidence>
<reference evidence="15" key="1">
    <citation type="submission" date="2020-05" db="EMBL/GenBank/DDBJ databases">
        <authorList>
            <person name="Chiriac C."/>
            <person name="Salcher M."/>
            <person name="Ghai R."/>
            <person name="Kavagutti S V."/>
        </authorList>
    </citation>
    <scope>NUCLEOTIDE SEQUENCE</scope>
</reference>
<evidence type="ECO:0000256" key="4">
    <source>
        <dbReference type="ARBA" id="ARBA00023052"/>
    </source>
</evidence>
<feature type="domain" description="Thiamine pyrophosphate enzyme TPP-binding" evidence="6">
    <location>
        <begin position="393"/>
        <end position="503"/>
    </location>
</feature>
<dbReference type="EMBL" id="CAEZUA010000009">
    <property type="protein sequence ID" value="CAB4582421.1"/>
    <property type="molecule type" value="Genomic_DNA"/>
</dbReference>
<dbReference type="GO" id="GO:0030976">
    <property type="term" value="F:thiamine pyrophosphate binding"/>
    <property type="evidence" value="ECO:0007669"/>
    <property type="project" value="InterPro"/>
</dbReference>
<keyword evidence="2" id="KW-0479">Metal-binding</keyword>
<feature type="domain" description="Thiamine pyrophosphate enzyme N-terminal TPP-binding" evidence="7">
    <location>
        <begin position="16"/>
        <end position="130"/>
    </location>
</feature>
<dbReference type="Pfam" id="PF02775">
    <property type="entry name" value="TPP_enzyme_C"/>
    <property type="match status" value="1"/>
</dbReference>
<dbReference type="InterPro" id="IPR012001">
    <property type="entry name" value="Thiamin_PyroP_enz_TPP-bd_dom"/>
</dbReference>
<evidence type="ECO:0000256" key="5">
    <source>
        <dbReference type="ARBA" id="ARBA00023211"/>
    </source>
</evidence>
<sequence length="531" mass="57016">MDYEGGVDFLNQSTQLARSIVRQVIEGGIKDVVVSPGSRNAPLLIAFHEAAKKELLTLHVRIDERTGGFFALGIAKATQTPVALLCTSGTAVANYHPAVLESWHSQVPLLVITADRPARLRQSGANQTTMQKDFFGDATTFAADISGSEYDLTQAFSALQTGPVHLNAQFDEPLLSDGTSEWLNKIVAKKFTKSQTETKELVIDEEKGVLIIGHDRAGIKTDLIAEFIQTLGWPVIAEDPLSFPNSQAHASLFLTSEKTRASLQPNVVIIIGRTTLSRSINALIKSSKKEIVIDPRALIVDVKRTADEIFTSLPILTMKKNSSPEWIAEWNSQSDRAKSALTSLPNWGEANIAKAISSALLVNTTVFISSSRPIRDIEGFAVPRDGVETFANRGLAGIDGNISTALGIASQRSSTVAILGDLAFLHDVTGLIGAEAINARIVVINNDGGGIFSTLPQNNVEGFEKIFGTPHGRDLVAIAKGFGIVATEVRSIGDLLVEIRKPIKGLSVVVALVPSRETNAKALKDIYLALA</sequence>
<dbReference type="EMBL" id="CAFBOE010000004">
    <property type="protein sequence ID" value="CAB4968713.1"/>
    <property type="molecule type" value="Genomic_DNA"/>
</dbReference>
<dbReference type="InterPro" id="IPR029061">
    <property type="entry name" value="THDP-binding"/>
</dbReference>
<dbReference type="CDD" id="cd07037">
    <property type="entry name" value="TPP_PYR_MenD"/>
    <property type="match status" value="1"/>
</dbReference>
<dbReference type="Pfam" id="PF02776">
    <property type="entry name" value="TPP_enzyme_N"/>
    <property type="match status" value="1"/>
</dbReference>
<dbReference type="EMBL" id="CAFAAR010000005">
    <property type="protein sequence ID" value="CAB4795281.1"/>
    <property type="molecule type" value="Genomic_DNA"/>
</dbReference>
<dbReference type="Gene3D" id="3.40.50.1220">
    <property type="entry name" value="TPP-binding domain"/>
    <property type="match status" value="1"/>
</dbReference>
<keyword evidence="3" id="KW-0460">Magnesium</keyword>
<dbReference type="Gene3D" id="3.40.50.970">
    <property type="match status" value="2"/>
</dbReference>
<keyword evidence="1" id="KW-0808">Transferase</keyword>
<dbReference type="EMBL" id="CAFBJH010000038">
    <property type="protein sequence ID" value="CAB4850176.1"/>
    <property type="molecule type" value="Genomic_DNA"/>
</dbReference>
<dbReference type="SUPFAM" id="SSF52518">
    <property type="entry name" value="Thiamin diphosphate-binding fold (THDP-binding)"/>
    <property type="match status" value="2"/>
</dbReference>
<dbReference type="GO" id="GO:0046872">
    <property type="term" value="F:metal ion binding"/>
    <property type="evidence" value="ECO:0007669"/>
    <property type="project" value="UniProtKB-KW"/>
</dbReference>
<dbReference type="AlphaFoldDB" id="A0A6J7F4C2"/>
<dbReference type="GO" id="GO:0070204">
    <property type="term" value="F:2-succinyl-5-enolpyruvyl-6-hydroxy-3-cyclohexene-1-carboxylic-acid synthase activity"/>
    <property type="evidence" value="ECO:0007669"/>
    <property type="project" value="InterPro"/>
</dbReference>
<name>A0A6J7F4C2_9ZZZZ</name>
<keyword evidence="4" id="KW-0786">Thiamine pyrophosphate</keyword>
<protein>
    <submittedName>
        <fullName evidence="15">Unannotated protein</fullName>
    </submittedName>
</protein>
<dbReference type="EMBL" id="CAEZWS010000002">
    <property type="protein sequence ID" value="CAB4655526.1"/>
    <property type="molecule type" value="Genomic_DNA"/>
</dbReference>
<dbReference type="EMBL" id="CAEZXT010000007">
    <property type="protein sequence ID" value="CAB4690223.1"/>
    <property type="molecule type" value="Genomic_DNA"/>
</dbReference>
<organism evidence="15">
    <name type="scientific">freshwater metagenome</name>
    <dbReference type="NCBI Taxonomy" id="449393"/>
    <lineage>
        <taxon>unclassified sequences</taxon>
        <taxon>metagenomes</taxon>
        <taxon>ecological metagenomes</taxon>
    </lineage>
</organism>
<dbReference type="PIRSF" id="PIRSF004983">
    <property type="entry name" value="MenD"/>
    <property type="match status" value="1"/>
</dbReference>
<evidence type="ECO:0000313" key="18">
    <source>
        <dbReference type="EMBL" id="CAB5070958.1"/>
    </source>
</evidence>
<dbReference type="GO" id="GO:0009234">
    <property type="term" value="P:menaquinone biosynthetic process"/>
    <property type="evidence" value="ECO:0007669"/>
    <property type="project" value="InterPro"/>
</dbReference>
<evidence type="ECO:0000313" key="12">
    <source>
        <dbReference type="EMBL" id="CAB4777227.1"/>
    </source>
</evidence>
<dbReference type="HAMAP" id="MF_01659">
    <property type="entry name" value="MenD"/>
    <property type="match status" value="1"/>
</dbReference>
<dbReference type="EMBL" id="CAFBMI010000001">
    <property type="protein sequence ID" value="CAB4890386.1"/>
    <property type="molecule type" value="Genomic_DNA"/>
</dbReference>
<dbReference type="PANTHER" id="PTHR42916:SF1">
    <property type="entry name" value="PROTEIN PHYLLO, CHLOROPLASTIC"/>
    <property type="match status" value="1"/>
</dbReference>
<evidence type="ECO:0000259" key="6">
    <source>
        <dbReference type="Pfam" id="PF02775"/>
    </source>
</evidence>
<dbReference type="EMBL" id="CAEZZZ010000019">
    <property type="protein sequence ID" value="CAB4777227.1"/>
    <property type="molecule type" value="Genomic_DNA"/>
</dbReference>
<feature type="domain" description="Menaquinone biosynthesis protein MenD middle" evidence="8">
    <location>
        <begin position="181"/>
        <end position="368"/>
    </location>
</feature>
<dbReference type="EMBL" id="CAFBQZ010000015">
    <property type="protein sequence ID" value="CAB5070958.1"/>
    <property type="molecule type" value="Genomic_DNA"/>
</dbReference>
<evidence type="ECO:0000313" key="10">
    <source>
        <dbReference type="EMBL" id="CAB4655526.1"/>
    </source>
</evidence>
<keyword evidence="5" id="KW-0464">Manganese</keyword>
<evidence type="ECO:0000313" key="15">
    <source>
        <dbReference type="EMBL" id="CAB4890386.1"/>
    </source>
</evidence>
<dbReference type="EMBL" id="CAFBPG010000003">
    <property type="protein sequence ID" value="CAB5002176.1"/>
    <property type="molecule type" value="Genomic_DNA"/>
</dbReference>
<evidence type="ECO:0000259" key="7">
    <source>
        <dbReference type="Pfam" id="PF02776"/>
    </source>
</evidence>
<evidence type="ECO:0000313" key="16">
    <source>
        <dbReference type="EMBL" id="CAB4968713.1"/>
    </source>
</evidence>
<dbReference type="InterPro" id="IPR032264">
    <property type="entry name" value="MenD_middle"/>
</dbReference>
<dbReference type="InterPro" id="IPR004433">
    <property type="entry name" value="MenaQ_synth_MenD"/>
</dbReference>
<dbReference type="Pfam" id="PF16582">
    <property type="entry name" value="TPP_enzyme_M_2"/>
    <property type="match status" value="1"/>
</dbReference>
<evidence type="ECO:0000313" key="13">
    <source>
        <dbReference type="EMBL" id="CAB4795281.1"/>
    </source>
</evidence>
<dbReference type="NCBIfam" id="TIGR00173">
    <property type="entry name" value="menD"/>
    <property type="match status" value="1"/>
</dbReference>
<evidence type="ECO:0000256" key="3">
    <source>
        <dbReference type="ARBA" id="ARBA00022842"/>
    </source>
</evidence>
<evidence type="ECO:0000256" key="2">
    <source>
        <dbReference type="ARBA" id="ARBA00022723"/>
    </source>
</evidence>
<dbReference type="CDD" id="cd02009">
    <property type="entry name" value="TPP_SHCHC_synthase"/>
    <property type="match status" value="1"/>
</dbReference>
<dbReference type="PANTHER" id="PTHR42916">
    <property type="entry name" value="2-SUCCINYL-5-ENOLPYRUVYL-6-HYDROXY-3-CYCLOHEXENE-1-CARBOXYLATE SYNTHASE"/>
    <property type="match status" value="1"/>
</dbReference>